<evidence type="ECO:0000313" key="3">
    <source>
        <dbReference type="Proteomes" id="UP001596157"/>
    </source>
</evidence>
<dbReference type="InterPro" id="IPR036736">
    <property type="entry name" value="ACP-like_sf"/>
</dbReference>
<name>A0ABW0EGP0_9PSEU</name>
<evidence type="ECO:0000259" key="1">
    <source>
        <dbReference type="PROSITE" id="PS50075"/>
    </source>
</evidence>
<dbReference type="EMBL" id="JBHSKF010000002">
    <property type="protein sequence ID" value="MFC5286557.1"/>
    <property type="molecule type" value="Genomic_DNA"/>
</dbReference>
<dbReference type="SUPFAM" id="SSF47336">
    <property type="entry name" value="ACP-like"/>
    <property type="match status" value="1"/>
</dbReference>
<protein>
    <submittedName>
        <fullName evidence="2">Acyl carrier protein</fullName>
    </submittedName>
</protein>
<dbReference type="Gene3D" id="1.10.1200.10">
    <property type="entry name" value="ACP-like"/>
    <property type="match status" value="1"/>
</dbReference>
<dbReference type="Proteomes" id="UP001596157">
    <property type="component" value="Unassembled WGS sequence"/>
</dbReference>
<organism evidence="2 3">
    <name type="scientific">Actinokineospora guangxiensis</name>
    <dbReference type="NCBI Taxonomy" id="1490288"/>
    <lineage>
        <taxon>Bacteria</taxon>
        <taxon>Bacillati</taxon>
        <taxon>Actinomycetota</taxon>
        <taxon>Actinomycetes</taxon>
        <taxon>Pseudonocardiales</taxon>
        <taxon>Pseudonocardiaceae</taxon>
        <taxon>Actinokineospora</taxon>
    </lineage>
</organism>
<dbReference type="InterPro" id="IPR009081">
    <property type="entry name" value="PP-bd_ACP"/>
</dbReference>
<evidence type="ECO:0000313" key="2">
    <source>
        <dbReference type="EMBL" id="MFC5286557.1"/>
    </source>
</evidence>
<accession>A0ABW0EGP0</accession>
<reference evidence="3" key="1">
    <citation type="journal article" date="2019" name="Int. J. Syst. Evol. Microbiol.">
        <title>The Global Catalogue of Microorganisms (GCM) 10K type strain sequencing project: providing services to taxonomists for standard genome sequencing and annotation.</title>
        <authorList>
            <consortium name="The Broad Institute Genomics Platform"/>
            <consortium name="The Broad Institute Genome Sequencing Center for Infectious Disease"/>
            <person name="Wu L."/>
            <person name="Ma J."/>
        </authorList>
    </citation>
    <scope>NUCLEOTIDE SEQUENCE [LARGE SCALE GENOMIC DNA]</scope>
    <source>
        <strain evidence="3">CCUG 59778</strain>
    </source>
</reference>
<comment type="caution">
    <text evidence="2">The sequence shown here is derived from an EMBL/GenBank/DDBJ whole genome shotgun (WGS) entry which is preliminary data.</text>
</comment>
<dbReference type="RefSeq" id="WP_378244599.1">
    <property type="nucleotide sequence ID" value="NZ_JBHSKF010000002.1"/>
</dbReference>
<dbReference type="Pfam" id="PF00550">
    <property type="entry name" value="PP-binding"/>
    <property type="match status" value="1"/>
</dbReference>
<gene>
    <name evidence="2" type="ORF">ACFPM7_05795</name>
</gene>
<dbReference type="PROSITE" id="PS50075">
    <property type="entry name" value="CARRIER"/>
    <property type="match status" value="1"/>
</dbReference>
<proteinExistence type="predicted"/>
<sequence length="97" mass="10644">MSDGTDTIDGTATIDSTVTAPIREFITGRFPQLELADDEDIFAMGFVNSLFAMELVMFIEKTFAITVTNEDLQLDNFRTIKAMAALVDGSRAMAGQR</sequence>
<keyword evidence="3" id="KW-1185">Reference proteome</keyword>
<feature type="domain" description="Carrier" evidence="1">
    <location>
        <begin position="13"/>
        <end position="91"/>
    </location>
</feature>